<accession>A0A7Y2M149</accession>
<dbReference type="SUPFAM" id="SSF50475">
    <property type="entry name" value="FMN-binding split barrel"/>
    <property type="match status" value="1"/>
</dbReference>
<name>A0A7Y2M149_9MICO</name>
<dbReference type="GO" id="GO:0008615">
    <property type="term" value="P:pyridoxine biosynthetic process"/>
    <property type="evidence" value="ECO:0007669"/>
    <property type="project" value="InterPro"/>
</dbReference>
<evidence type="ECO:0000256" key="2">
    <source>
        <dbReference type="ARBA" id="ARBA00022630"/>
    </source>
</evidence>
<dbReference type="Pfam" id="PF01243">
    <property type="entry name" value="PNPOx_N"/>
    <property type="match status" value="1"/>
</dbReference>
<evidence type="ECO:0000256" key="3">
    <source>
        <dbReference type="ARBA" id="ARBA00022643"/>
    </source>
</evidence>
<proteinExistence type="predicted"/>
<dbReference type="InterPro" id="IPR012349">
    <property type="entry name" value="Split_barrel_FMN-bd"/>
</dbReference>
<reference evidence="6 7" key="1">
    <citation type="submission" date="2020-05" db="EMBL/GenBank/DDBJ databases">
        <title>MicrobeNet Type strains.</title>
        <authorList>
            <person name="Nicholson A.C."/>
        </authorList>
    </citation>
    <scope>NUCLEOTIDE SEQUENCE [LARGE SCALE GENOMIC DNA]</scope>
    <source>
        <strain evidence="6 7">JCM 14282</strain>
    </source>
</reference>
<evidence type="ECO:0000313" key="7">
    <source>
        <dbReference type="Proteomes" id="UP000543598"/>
    </source>
</evidence>
<keyword evidence="2" id="KW-0285">Flavoprotein</keyword>
<dbReference type="RefSeq" id="WP_167039432.1">
    <property type="nucleotide sequence ID" value="NZ_BAAANA010000001.1"/>
</dbReference>
<dbReference type="InterPro" id="IPR011576">
    <property type="entry name" value="Pyridox_Oxase_N"/>
</dbReference>
<evidence type="ECO:0000256" key="1">
    <source>
        <dbReference type="ARBA" id="ARBA00001917"/>
    </source>
</evidence>
<comment type="caution">
    <text evidence="6">The sequence shown here is derived from an EMBL/GenBank/DDBJ whole genome shotgun (WGS) entry which is preliminary data.</text>
</comment>
<keyword evidence="7" id="KW-1185">Reference proteome</keyword>
<dbReference type="PANTHER" id="PTHR10851:SF0">
    <property type="entry name" value="PYRIDOXINE-5'-PHOSPHATE OXIDASE"/>
    <property type="match status" value="1"/>
</dbReference>
<evidence type="ECO:0000259" key="5">
    <source>
        <dbReference type="Pfam" id="PF01243"/>
    </source>
</evidence>
<evidence type="ECO:0000313" key="6">
    <source>
        <dbReference type="EMBL" id="NNH04099.1"/>
    </source>
</evidence>
<keyword evidence="4" id="KW-0560">Oxidoreductase</keyword>
<dbReference type="AlphaFoldDB" id="A0A7Y2M149"/>
<organism evidence="6 7">
    <name type="scientific">Microbacterium ulmi</name>
    <dbReference type="NCBI Taxonomy" id="179095"/>
    <lineage>
        <taxon>Bacteria</taxon>
        <taxon>Bacillati</taxon>
        <taxon>Actinomycetota</taxon>
        <taxon>Actinomycetes</taxon>
        <taxon>Micrococcales</taxon>
        <taxon>Microbacteriaceae</taxon>
        <taxon>Microbacterium</taxon>
    </lineage>
</organism>
<dbReference type="Gene3D" id="2.30.110.10">
    <property type="entry name" value="Electron Transport, Fmn-binding Protein, Chain A"/>
    <property type="match status" value="1"/>
</dbReference>
<sequence>MTSLERWATPADLAAARERFAARIPGWTQPLAHAVAFVPSGEAGPRPEHFPLVGTVAHRLPAVVLASVLGHAGGTGAFEVSREQLDRAITLLEPAEACPDVTHPNLWRWRDAIRPAWESDPEARVVAVFIGPDGAGRSDGDAVAALRDAVGRPLAWRERLRGLAVLPAEPMGFSVEGAPDDPRELFEEWLDAAISQGVSAPHAGTLSTAGPSGSVGARTLLLKDLDERGWWFATRTEAPKAVDLAADPHAALTFFWREHGRQVRVSGLVVDAGRDATAVDFLARPAHSRAAAIIGAQSAPLGSLAEYADAFAEAKSEIATHPDLVAPNWSAMVLQPTVVEFWAATSDGQVRLEYRRDALGGPWRHGLLWP</sequence>
<dbReference type="PANTHER" id="PTHR10851">
    <property type="entry name" value="PYRIDOXINE-5-PHOSPHATE OXIDASE"/>
    <property type="match status" value="1"/>
</dbReference>
<protein>
    <recommendedName>
        <fullName evidence="5">Pyridoxamine 5'-phosphate oxidase N-terminal domain-containing protein</fullName>
    </recommendedName>
</protein>
<dbReference type="InterPro" id="IPR000659">
    <property type="entry name" value="Pyridox_Oxase"/>
</dbReference>
<feature type="domain" description="Pyridoxamine 5'-phosphate oxidase N-terminal" evidence="5">
    <location>
        <begin position="191"/>
        <end position="313"/>
    </location>
</feature>
<keyword evidence="3" id="KW-0288">FMN</keyword>
<dbReference type="GO" id="GO:0010181">
    <property type="term" value="F:FMN binding"/>
    <property type="evidence" value="ECO:0007669"/>
    <property type="project" value="InterPro"/>
</dbReference>
<comment type="cofactor">
    <cofactor evidence="1">
        <name>FMN</name>
        <dbReference type="ChEBI" id="CHEBI:58210"/>
    </cofactor>
</comment>
<dbReference type="GO" id="GO:0004733">
    <property type="term" value="F:pyridoxamine phosphate oxidase activity"/>
    <property type="evidence" value="ECO:0007669"/>
    <property type="project" value="InterPro"/>
</dbReference>
<dbReference type="EMBL" id="JABEMB010000012">
    <property type="protein sequence ID" value="NNH04099.1"/>
    <property type="molecule type" value="Genomic_DNA"/>
</dbReference>
<evidence type="ECO:0000256" key="4">
    <source>
        <dbReference type="ARBA" id="ARBA00023002"/>
    </source>
</evidence>
<gene>
    <name evidence="6" type="ORF">HLA99_09585</name>
</gene>
<dbReference type="Proteomes" id="UP000543598">
    <property type="component" value="Unassembled WGS sequence"/>
</dbReference>